<dbReference type="InterPro" id="IPR027417">
    <property type="entry name" value="P-loop_NTPase"/>
</dbReference>
<keyword evidence="3" id="KW-1185">Reference proteome</keyword>
<dbReference type="AlphaFoldDB" id="A0A6B3LF50"/>
<protein>
    <submittedName>
        <fullName evidence="2">Uncharacterized protein</fullName>
    </submittedName>
</protein>
<dbReference type="EMBL" id="CP066776">
    <property type="protein sequence ID" value="QQL45470.1"/>
    <property type="molecule type" value="Genomic_DNA"/>
</dbReference>
<dbReference type="Proteomes" id="UP000475117">
    <property type="component" value="Chromosome"/>
</dbReference>
<evidence type="ECO:0000313" key="3">
    <source>
        <dbReference type="Proteomes" id="UP000475117"/>
    </source>
</evidence>
<name>A0A6B3LF50_9BACT</name>
<dbReference type="Gene3D" id="3.40.50.300">
    <property type="entry name" value="P-loop containing nucleotide triphosphate hydrolases"/>
    <property type="match status" value="1"/>
</dbReference>
<gene>
    <name evidence="2" type="ORF">G3M56_002435</name>
</gene>
<dbReference type="KEGG" id="soa:G3M56_002435"/>
<organism evidence="2 3">
    <name type="scientific">Sulfuriroseicoccus oceanibius</name>
    <dbReference type="NCBI Taxonomy" id="2707525"/>
    <lineage>
        <taxon>Bacteria</taxon>
        <taxon>Pseudomonadati</taxon>
        <taxon>Verrucomicrobiota</taxon>
        <taxon>Verrucomicrobiia</taxon>
        <taxon>Verrucomicrobiales</taxon>
        <taxon>Verrucomicrobiaceae</taxon>
        <taxon>Sulfuriroseicoccus</taxon>
    </lineage>
</organism>
<feature type="compositionally biased region" description="Polar residues" evidence="1">
    <location>
        <begin position="1"/>
        <end position="11"/>
    </location>
</feature>
<evidence type="ECO:0000256" key="1">
    <source>
        <dbReference type="SAM" id="MobiDB-lite"/>
    </source>
</evidence>
<evidence type="ECO:0000313" key="2">
    <source>
        <dbReference type="EMBL" id="QQL45470.1"/>
    </source>
</evidence>
<accession>A0A6B3LF50</accession>
<dbReference type="RefSeq" id="WP_164365506.1">
    <property type="nucleotide sequence ID" value="NZ_CP066776.1"/>
</dbReference>
<sequence>MNRPTFLSDQHPQFRPSAAGEPLDIGLIPPGLKMPKALKWFERIHPPADLYCCQITKQKGAVQRNQSHFLDNAPAIRFIYGPSARRWETADTARDVRYWLWLGNPAWRMVSSFRNFQKNHPVSSEREIACDMTLGEFLNHQISSPLHNRQAHFLNLDSSTAIDSWFSQSVRWVGLEDQEAASLQAMESIFQSELKGWRLNEGSPPPFKAPSNLELTHEDLEALRRHCDLDIHLYQLACAKLGVSPAINL</sequence>
<proteinExistence type="predicted"/>
<reference evidence="2 3" key="1">
    <citation type="submission" date="2020-12" db="EMBL/GenBank/DDBJ databases">
        <title>Sulforoseuscoccus oceanibium gen. nov., sp. nov., a representative of the phylum Verrucomicrobia with special cytoplasmic membrane, and proposal of Sulforoseuscoccusaceae fam. nov.</title>
        <authorList>
            <person name="Xi F."/>
        </authorList>
    </citation>
    <scope>NUCLEOTIDE SEQUENCE [LARGE SCALE GENOMIC DNA]</scope>
    <source>
        <strain evidence="2 3">T37</strain>
    </source>
</reference>
<feature type="region of interest" description="Disordered" evidence="1">
    <location>
        <begin position="1"/>
        <end position="20"/>
    </location>
</feature>